<gene>
    <name evidence="1" type="ORF">EHR08_11705</name>
</gene>
<evidence type="ECO:0008006" key="3">
    <source>
        <dbReference type="Google" id="ProtNLM"/>
    </source>
</evidence>
<proteinExistence type="predicted"/>
<evidence type="ECO:0000313" key="2">
    <source>
        <dbReference type="Proteomes" id="UP000297649"/>
    </source>
</evidence>
<dbReference type="RefSeq" id="WP_135781465.1">
    <property type="nucleotide sequence ID" value="NZ_RQHU01000015.1"/>
</dbReference>
<dbReference type="AlphaFoldDB" id="A0A6H3NQZ1"/>
<protein>
    <recommendedName>
        <fullName evidence="3">SH3 domain-containing protein</fullName>
    </recommendedName>
</protein>
<accession>A0A6H3NQZ1</accession>
<organism evidence="1 2">
    <name type="scientific">Leptospira bandrabouensis</name>
    <dbReference type="NCBI Taxonomy" id="2484903"/>
    <lineage>
        <taxon>Bacteria</taxon>
        <taxon>Pseudomonadati</taxon>
        <taxon>Spirochaetota</taxon>
        <taxon>Spirochaetia</taxon>
        <taxon>Leptospirales</taxon>
        <taxon>Leptospiraceae</taxon>
        <taxon>Leptospira</taxon>
    </lineage>
</organism>
<name>A0A6H3NQZ1_9LEPT</name>
<keyword evidence="2" id="KW-1185">Reference proteome</keyword>
<dbReference type="Gene3D" id="2.30.30.40">
    <property type="entry name" value="SH3 Domains"/>
    <property type="match status" value="1"/>
</dbReference>
<sequence length="406" mass="47612">MIKKYIFIFSLLEIISCKSIDLSTVATSNNNYIQVKTSTETTVYSNQDTNSPIVERLKINSYVNILSSSTNHIYDRDLVGKWIQIKTENLKIGWAISHNFDLNRKNSTNVEYEYCSIEINKGCYFNRRSSRLCKEPGLECNQINLNWIYYSEHFLVKKISNDKNWVFGFVNNDIDRKGWVKIDSLAEENQLDLVDSIKNDPYVKPYNGYHLETYVNTFNRTSNAIIENINFNEDLTLRYGIRFYVKGILKKDRNLAYGFAQYHKDGKILTSYAFVQIHSLSKVDEFKDRLVNKFPNISKLINTEYILFNKYSKQCYSNETYRFSLYPDLSLRYRASHETSELDLNSVKKNGNLYILKTTDYSSYSAEEYIFNLRFETSKQITINNDTFIPIDNHKGGKCANYFTDD</sequence>
<dbReference type="EMBL" id="RQHU01000015">
    <property type="protein sequence ID" value="TGN13339.1"/>
    <property type="molecule type" value="Genomic_DNA"/>
</dbReference>
<evidence type="ECO:0000313" key="1">
    <source>
        <dbReference type="EMBL" id="TGN13339.1"/>
    </source>
</evidence>
<dbReference type="Proteomes" id="UP000297649">
    <property type="component" value="Unassembled WGS sequence"/>
</dbReference>
<reference evidence="1" key="1">
    <citation type="journal article" date="2019" name="PLoS Negl. Trop. Dis.">
        <title>Revisiting the worldwide diversity of Leptospira species in the environment.</title>
        <authorList>
            <person name="Vincent A.T."/>
            <person name="Schiettekatte O."/>
            <person name="Bourhy P."/>
            <person name="Veyrier F.J."/>
            <person name="Picardeau M."/>
        </authorList>
    </citation>
    <scope>NUCLEOTIDE SEQUENCE [LARGE SCALE GENOMIC DNA]</scope>
    <source>
        <strain evidence="1">201601109</strain>
    </source>
</reference>
<comment type="caution">
    <text evidence="1">The sequence shown here is derived from an EMBL/GenBank/DDBJ whole genome shotgun (WGS) entry which is preliminary data.</text>
</comment>